<evidence type="ECO:0000256" key="1">
    <source>
        <dbReference type="ARBA" id="ARBA00001593"/>
    </source>
</evidence>
<evidence type="ECO:0000256" key="2">
    <source>
        <dbReference type="ARBA" id="ARBA00001946"/>
    </source>
</evidence>
<dbReference type="Gene3D" id="3.30.70.1230">
    <property type="entry name" value="Nucleotide cyclase"/>
    <property type="match status" value="1"/>
</dbReference>
<dbReference type="FunFam" id="3.30.70.1230:FF:000001">
    <property type="entry name" value="Adenylate cyclase"/>
    <property type="match status" value="1"/>
</dbReference>
<comment type="caution">
    <text evidence="18">The sequence shown here is derived from an EMBL/GenBank/DDBJ whole genome shotgun (WGS) entry which is preliminary data.</text>
</comment>
<dbReference type="Pfam" id="PF00211">
    <property type="entry name" value="Guanylate_cyc"/>
    <property type="match status" value="1"/>
</dbReference>
<proteinExistence type="inferred from homology"/>
<sequence>YLCGVDVDQSFMDLVMVIGAFCCLSLLSHQAESTYRLDFIWKLQAQEEKEDMEHLEAYNKKLLGNILPEHVAQHFLRNDKNSDELYHEQCESVCVMFASIPNFSEFYVELEGNNEGVECLRLLNEIIADFDEILSEDQFKYIEKIKSTGSTYMAASGLTAATRDLRGYRHVTAMADYALKLREQLLYVNVHSFNTFNIRIGINIGPVVAGVIGARKPQYDIWGNAVNVASRMDSTGVVGEIQVTKEVYDILSTRGYKLICRGIVAVKGKGDMITYLLKGVSSCPPNSTTDIYAVSP</sequence>
<gene>
    <name evidence="18" type="primary">jg22669</name>
    <name evidence="18" type="ORF">PAEG_LOCUS18812</name>
</gene>
<dbReference type="GO" id="GO:0005886">
    <property type="term" value="C:plasma membrane"/>
    <property type="evidence" value="ECO:0007669"/>
    <property type="project" value="TreeGrafter"/>
</dbReference>
<dbReference type="GO" id="GO:0046872">
    <property type="term" value="F:metal ion binding"/>
    <property type="evidence" value="ECO:0007669"/>
    <property type="project" value="UniProtKB-KW"/>
</dbReference>
<keyword evidence="19" id="KW-1185">Reference proteome</keyword>
<evidence type="ECO:0000256" key="7">
    <source>
        <dbReference type="ARBA" id="ARBA00022737"/>
    </source>
</evidence>
<feature type="domain" description="Guanylate cyclase" evidence="17">
    <location>
        <begin position="94"/>
        <end position="233"/>
    </location>
</feature>
<dbReference type="GO" id="GO:0035556">
    <property type="term" value="P:intracellular signal transduction"/>
    <property type="evidence" value="ECO:0007669"/>
    <property type="project" value="InterPro"/>
</dbReference>
<organism evidence="18 19">
    <name type="scientific">Pararge aegeria aegeria</name>
    <dbReference type="NCBI Taxonomy" id="348720"/>
    <lineage>
        <taxon>Eukaryota</taxon>
        <taxon>Metazoa</taxon>
        <taxon>Ecdysozoa</taxon>
        <taxon>Arthropoda</taxon>
        <taxon>Hexapoda</taxon>
        <taxon>Insecta</taxon>
        <taxon>Pterygota</taxon>
        <taxon>Neoptera</taxon>
        <taxon>Endopterygota</taxon>
        <taxon>Lepidoptera</taxon>
        <taxon>Glossata</taxon>
        <taxon>Ditrysia</taxon>
        <taxon>Papilionoidea</taxon>
        <taxon>Nymphalidae</taxon>
        <taxon>Satyrinae</taxon>
        <taxon>Satyrini</taxon>
        <taxon>Parargina</taxon>
        <taxon>Pararge</taxon>
    </lineage>
</organism>
<dbReference type="SUPFAM" id="SSF55073">
    <property type="entry name" value="Nucleotide cyclase"/>
    <property type="match status" value="1"/>
</dbReference>
<dbReference type="InterPro" id="IPR001054">
    <property type="entry name" value="A/G_cyclase"/>
</dbReference>
<dbReference type="PROSITE" id="PS00452">
    <property type="entry name" value="GUANYLATE_CYCLASE_1"/>
    <property type="match status" value="1"/>
</dbReference>
<dbReference type="GO" id="GO:0004016">
    <property type="term" value="F:adenylate cyclase activity"/>
    <property type="evidence" value="ECO:0007669"/>
    <property type="project" value="UniProtKB-EC"/>
</dbReference>
<feature type="non-terminal residue" evidence="18">
    <location>
        <position position="1"/>
    </location>
</feature>
<evidence type="ECO:0000256" key="5">
    <source>
        <dbReference type="ARBA" id="ARBA00022692"/>
    </source>
</evidence>
<dbReference type="InterPro" id="IPR029787">
    <property type="entry name" value="Nucleotide_cyclase"/>
</dbReference>
<protein>
    <recommendedName>
        <fullName evidence="4">adenylate cyclase</fullName>
        <ecNumber evidence="4">4.6.1.1</ecNumber>
    </recommendedName>
</protein>
<keyword evidence="7" id="KW-0677">Repeat</keyword>
<dbReference type="SMART" id="SM00044">
    <property type="entry name" value="CYCc"/>
    <property type="match status" value="1"/>
</dbReference>
<evidence type="ECO:0000313" key="19">
    <source>
        <dbReference type="Proteomes" id="UP000838756"/>
    </source>
</evidence>
<evidence type="ECO:0000256" key="8">
    <source>
        <dbReference type="ARBA" id="ARBA00022741"/>
    </source>
</evidence>
<keyword evidence="8" id="KW-0547">Nucleotide-binding</keyword>
<dbReference type="GO" id="GO:0006171">
    <property type="term" value="P:cAMP biosynthetic process"/>
    <property type="evidence" value="ECO:0007669"/>
    <property type="project" value="UniProtKB-KW"/>
</dbReference>
<evidence type="ECO:0000256" key="10">
    <source>
        <dbReference type="ARBA" id="ARBA00022842"/>
    </source>
</evidence>
<evidence type="ECO:0000256" key="3">
    <source>
        <dbReference type="ARBA" id="ARBA00004141"/>
    </source>
</evidence>
<evidence type="ECO:0000256" key="4">
    <source>
        <dbReference type="ARBA" id="ARBA00012201"/>
    </source>
</evidence>
<evidence type="ECO:0000256" key="11">
    <source>
        <dbReference type="ARBA" id="ARBA00022989"/>
    </source>
</evidence>
<evidence type="ECO:0000256" key="15">
    <source>
        <dbReference type="ARBA" id="ARBA00023239"/>
    </source>
</evidence>
<dbReference type="PANTHER" id="PTHR45627">
    <property type="entry name" value="ADENYLATE CYCLASE TYPE 1"/>
    <property type="match status" value="1"/>
</dbReference>
<keyword evidence="5" id="KW-0812">Transmembrane</keyword>
<evidence type="ECO:0000256" key="13">
    <source>
        <dbReference type="ARBA" id="ARBA00023136"/>
    </source>
</evidence>
<comment type="subcellular location">
    <subcellularLocation>
        <location evidence="3">Membrane</location>
        <topology evidence="3">Multi-pass membrane protein</topology>
    </subcellularLocation>
</comment>
<accession>A0A8S4RXQ2</accession>
<keyword evidence="14" id="KW-0325">Glycoprotein</keyword>
<dbReference type="AlphaFoldDB" id="A0A8S4RXQ2"/>
<comment type="catalytic activity">
    <reaction evidence="1">
        <text>ATP = 3',5'-cyclic AMP + diphosphate</text>
        <dbReference type="Rhea" id="RHEA:15389"/>
        <dbReference type="ChEBI" id="CHEBI:30616"/>
        <dbReference type="ChEBI" id="CHEBI:33019"/>
        <dbReference type="ChEBI" id="CHEBI:58165"/>
        <dbReference type="EC" id="4.6.1.1"/>
    </reaction>
</comment>
<evidence type="ECO:0000256" key="14">
    <source>
        <dbReference type="ARBA" id="ARBA00023180"/>
    </source>
</evidence>
<evidence type="ECO:0000256" key="9">
    <source>
        <dbReference type="ARBA" id="ARBA00022840"/>
    </source>
</evidence>
<reference evidence="18" key="1">
    <citation type="submission" date="2022-03" db="EMBL/GenBank/DDBJ databases">
        <authorList>
            <person name="Lindestad O."/>
        </authorList>
    </citation>
    <scope>NUCLEOTIDE SEQUENCE</scope>
</reference>
<dbReference type="OrthoDB" id="6147412at2759"/>
<keyword evidence="10" id="KW-0460">Magnesium</keyword>
<name>A0A8S4RXQ2_9NEOP</name>
<dbReference type="PROSITE" id="PS50125">
    <property type="entry name" value="GUANYLATE_CYCLASE_2"/>
    <property type="match status" value="1"/>
</dbReference>
<dbReference type="EMBL" id="CAKXAJ010025659">
    <property type="protein sequence ID" value="CAH2242540.1"/>
    <property type="molecule type" value="Genomic_DNA"/>
</dbReference>
<comment type="cofactor">
    <cofactor evidence="2">
        <name>Mg(2+)</name>
        <dbReference type="ChEBI" id="CHEBI:18420"/>
    </cofactor>
</comment>
<dbReference type="CDD" id="cd07302">
    <property type="entry name" value="CHD"/>
    <property type="match status" value="1"/>
</dbReference>
<evidence type="ECO:0000256" key="6">
    <source>
        <dbReference type="ARBA" id="ARBA00022723"/>
    </source>
</evidence>
<keyword evidence="9" id="KW-0067">ATP-binding</keyword>
<dbReference type="InterPro" id="IPR018297">
    <property type="entry name" value="A/G_cyclase_CS"/>
</dbReference>
<dbReference type="PANTHER" id="PTHR45627:SF16">
    <property type="entry name" value="ADENYLATE CYCLASE"/>
    <property type="match status" value="1"/>
</dbReference>
<keyword evidence="15 16" id="KW-0456">Lyase</keyword>
<keyword evidence="11" id="KW-1133">Transmembrane helix</keyword>
<evidence type="ECO:0000256" key="16">
    <source>
        <dbReference type="RuleBase" id="RU000405"/>
    </source>
</evidence>
<comment type="similarity">
    <text evidence="16">Belongs to the adenylyl cyclase class-4/guanylyl cyclase family.</text>
</comment>
<dbReference type="GO" id="GO:0005524">
    <property type="term" value="F:ATP binding"/>
    <property type="evidence" value="ECO:0007669"/>
    <property type="project" value="UniProtKB-KW"/>
</dbReference>
<dbReference type="EC" id="4.6.1.1" evidence="4"/>
<evidence type="ECO:0000256" key="12">
    <source>
        <dbReference type="ARBA" id="ARBA00022998"/>
    </source>
</evidence>
<keyword evidence="12" id="KW-0115">cAMP biosynthesis</keyword>
<dbReference type="Proteomes" id="UP000838756">
    <property type="component" value="Unassembled WGS sequence"/>
</dbReference>
<keyword evidence="13" id="KW-0472">Membrane</keyword>
<evidence type="ECO:0000313" key="18">
    <source>
        <dbReference type="EMBL" id="CAH2242540.1"/>
    </source>
</evidence>
<evidence type="ECO:0000259" key="17">
    <source>
        <dbReference type="PROSITE" id="PS50125"/>
    </source>
</evidence>
<keyword evidence="6" id="KW-0479">Metal-binding</keyword>
<dbReference type="GO" id="GO:0007189">
    <property type="term" value="P:adenylate cyclase-activating G protein-coupled receptor signaling pathway"/>
    <property type="evidence" value="ECO:0007669"/>
    <property type="project" value="TreeGrafter"/>
</dbReference>